<evidence type="ECO:0000313" key="2">
    <source>
        <dbReference type="Proteomes" id="UP000253975"/>
    </source>
</evidence>
<dbReference type="Proteomes" id="UP000253975">
    <property type="component" value="Unassembled WGS sequence"/>
</dbReference>
<evidence type="ECO:0000313" key="1">
    <source>
        <dbReference type="EMBL" id="RDB54692.1"/>
    </source>
</evidence>
<accession>A0A369L683</accession>
<protein>
    <submittedName>
        <fullName evidence="1">Uncharacterized protein</fullName>
    </submittedName>
</protein>
<dbReference type="EMBL" id="PPTO01000027">
    <property type="protein sequence ID" value="RDB54692.1"/>
    <property type="molecule type" value="Genomic_DNA"/>
</dbReference>
<sequence length="97" mass="10803">MSNPSLPLYFAIIKYFENGTVDCAQGVATALEPEYFGYKLLTLNDEAEALATAKENGILEETAYAIDSNMQLVTSYKLTEFGKDMVISNKHSNKLRQ</sequence>
<dbReference type="RefSeq" id="WP_114616403.1">
    <property type="nucleotide sequence ID" value="NZ_PPTO01000027.1"/>
</dbReference>
<name>A0A369L683_9ACTN</name>
<reference evidence="1 2" key="1">
    <citation type="journal article" date="2018" name="Elife">
        <title>Discovery and characterization of a prevalent human gut bacterial enzyme sufficient for the inactivation of a family of plant toxins.</title>
        <authorList>
            <person name="Koppel N."/>
            <person name="Bisanz J.E."/>
            <person name="Pandelia M.E."/>
            <person name="Turnbaugh P.J."/>
            <person name="Balskus E.P."/>
        </authorList>
    </citation>
    <scope>NUCLEOTIDE SEQUENCE [LARGE SCALE GENOMIC DNA]</scope>
    <source>
        <strain evidence="1 2">OB21 GAM31</strain>
    </source>
</reference>
<organism evidence="1 2">
    <name type="scientific">Slackia isoflavoniconvertens</name>
    <dbReference type="NCBI Taxonomy" id="572010"/>
    <lineage>
        <taxon>Bacteria</taxon>
        <taxon>Bacillati</taxon>
        <taxon>Actinomycetota</taxon>
        <taxon>Coriobacteriia</taxon>
        <taxon>Eggerthellales</taxon>
        <taxon>Eggerthellaceae</taxon>
        <taxon>Slackia</taxon>
    </lineage>
</organism>
<gene>
    <name evidence="1" type="ORF">C1881_10145</name>
</gene>
<comment type="caution">
    <text evidence="1">The sequence shown here is derived from an EMBL/GenBank/DDBJ whole genome shotgun (WGS) entry which is preliminary data.</text>
</comment>
<proteinExistence type="predicted"/>
<dbReference type="AlphaFoldDB" id="A0A369L683"/>